<dbReference type="Proteomes" id="UP001652628">
    <property type="component" value="Chromosome 2R"/>
</dbReference>
<feature type="transmembrane region" description="Helical" evidence="6">
    <location>
        <begin position="127"/>
        <end position="150"/>
    </location>
</feature>
<dbReference type="InterPro" id="IPR013604">
    <property type="entry name" value="7TM_chemorcpt"/>
</dbReference>
<dbReference type="Pfam" id="PF08395">
    <property type="entry name" value="7tm_7"/>
    <property type="match status" value="1"/>
</dbReference>
<comment type="caution">
    <text evidence="6">Lacks conserved residue(s) required for the propagation of feature annotation.</text>
</comment>
<dbReference type="GeneID" id="108008257"/>
<comment type="similarity">
    <text evidence="6">Belongs to the insect chemoreceptor superfamily. Gustatory receptor (GR) family.</text>
</comment>
<sequence length="365" mass="43083">MRRIVQAYNAYAMVIGMTSYVTTGGKFRETRISQIYAVVMNAIALTFLPMGFWRSADLMTMAEWLPSYMWIIPYVLYSINYAVIAYTLVSRCFRDAMLLDLQIIIVQVNREMSRTGKEMNSKLRRMFALKTFTLSYLCISYILVACVYQWRMPWSYILYAQLVNTFLTIQIVSTYFYFVSFWQIARGYDFVNQHMEDIISDRSMDSKDQVEELRSLWALHASLSRTARRINRHYGPQMLATRFDYFMFSIINGYMGTIYSKYDHSASVEKIYGALIYWIRSVDFFLNDYMCDVLTEYQRQTKCYITEGKMSKELSSFLIYNNSMRLDLMVCGLYPANRNKWLQMVGSIIVHSIMLLQFQLVMSTK</sequence>
<gene>
    <name evidence="8" type="primary">Gr59a</name>
</gene>
<comment type="function">
    <text evidence="6">Gustatory receptor which mediates acceptance or avoidance behavior, depending on its substrates.</text>
</comment>
<proteinExistence type="inferred from homology"/>
<evidence type="ECO:0000256" key="6">
    <source>
        <dbReference type="RuleBase" id="RU363108"/>
    </source>
</evidence>
<accession>A0AB39Z2I5</accession>
<feature type="transmembrane region" description="Helical" evidence="6">
    <location>
        <begin position="156"/>
        <end position="178"/>
    </location>
</feature>
<dbReference type="GO" id="GO:0050909">
    <property type="term" value="P:sensory perception of taste"/>
    <property type="evidence" value="ECO:0007669"/>
    <property type="project" value="InterPro"/>
</dbReference>
<name>A0AB39Z2I5_DROSZ</name>
<keyword evidence="6 8" id="KW-0675">Receptor</keyword>
<evidence type="ECO:0000256" key="5">
    <source>
        <dbReference type="ARBA" id="ARBA00023136"/>
    </source>
</evidence>
<comment type="subcellular location">
    <subcellularLocation>
        <location evidence="1 6">Cell membrane</location>
        <topology evidence="1 6">Multi-pass membrane protein</topology>
    </subcellularLocation>
</comment>
<keyword evidence="7" id="KW-1185">Reference proteome</keyword>
<keyword evidence="2 6" id="KW-1003">Cell membrane</keyword>
<reference evidence="8" key="1">
    <citation type="submission" date="2025-08" db="UniProtKB">
        <authorList>
            <consortium name="RefSeq"/>
        </authorList>
    </citation>
    <scope>IDENTIFICATION</scope>
</reference>
<evidence type="ECO:0000256" key="2">
    <source>
        <dbReference type="ARBA" id="ARBA00022475"/>
    </source>
</evidence>
<evidence type="ECO:0000256" key="3">
    <source>
        <dbReference type="ARBA" id="ARBA00022692"/>
    </source>
</evidence>
<feature type="transmembrane region" description="Helical" evidence="6">
    <location>
        <begin position="35"/>
        <end position="56"/>
    </location>
</feature>
<keyword evidence="6" id="KW-0807">Transducer</keyword>
<evidence type="ECO:0000256" key="4">
    <source>
        <dbReference type="ARBA" id="ARBA00022989"/>
    </source>
</evidence>
<feature type="transmembrane region" description="Helical" evidence="6">
    <location>
        <begin position="68"/>
        <end position="89"/>
    </location>
</feature>
<evidence type="ECO:0000313" key="7">
    <source>
        <dbReference type="Proteomes" id="UP001652628"/>
    </source>
</evidence>
<dbReference type="RefSeq" id="XP_016927535.3">
    <property type="nucleotide sequence ID" value="XM_017072046.4"/>
</dbReference>
<organism evidence="7 8">
    <name type="scientific">Drosophila suzukii</name>
    <name type="common">Spotted-wing drosophila fruit fly</name>
    <dbReference type="NCBI Taxonomy" id="28584"/>
    <lineage>
        <taxon>Eukaryota</taxon>
        <taxon>Metazoa</taxon>
        <taxon>Ecdysozoa</taxon>
        <taxon>Arthropoda</taxon>
        <taxon>Hexapoda</taxon>
        <taxon>Insecta</taxon>
        <taxon>Pterygota</taxon>
        <taxon>Neoptera</taxon>
        <taxon>Endopterygota</taxon>
        <taxon>Diptera</taxon>
        <taxon>Brachycera</taxon>
        <taxon>Muscomorpha</taxon>
        <taxon>Ephydroidea</taxon>
        <taxon>Drosophilidae</taxon>
        <taxon>Drosophila</taxon>
        <taxon>Sophophora</taxon>
    </lineage>
</organism>
<dbReference type="GO" id="GO:0005886">
    <property type="term" value="C:plasma membrane"/>
    <property type="evidence" value="ECO:0007669"/>
    <property type="project" value="UniProtKB-SubCell"/>
</dbReference>
<feature type="transmembrane region" description="Helical" evidence="6">
    <location>
        <begin position="341"/>
        <end position="362"/>
    </location>
</feature>
<dbReference type="GO" id="GO:0007165">
    <property type="term" value="P:signal transduction"/>
    <property type="evidence" value="ECO:0007669"/>
    <property type="project" value="UniProtKB-KW"/>
</dbReference>
<evidence type="ECO:0000256" key="1">
    <source>
        <dbReference type="ARBA" id="ARBA00004651"/>
    </source>
</evidence>
<keyword evidence="4 6" id="KW-1133">Transmembrane helix</keyword>
<evidence type="ECO:0000313" key="8">
    <source>
        <dbReference type="RefSeq" id="XP_016927535.3"/>
    </source>
</evidence>
<protein>
    <recommendedName>
        <fullName evidence="6">Gustatory receptor</fullName>
    </recommendedName>
</protein>
<keyword evidence="3 6" id="KW-0812">Transmembrane</keyword>
<keyword evidence="5 6" id="KW-0472">Membrane</keyword>
<dbReference type="AlphaFoldDB" id="A0AB39Z2I5"/>